<keyword evidence="2" id="KW-0812">Transmembrane</keyword>
<keyword evidence="1" id="KW-0997">Cell inner membrane</keyword>
<keyword evidence="1 2" id="KW-0472">Membrane</keyword>
<dbReference type="PIRSF" id="PIRSF016789">
    <property type="entry name" value="DUF454"/>
    <property type="match status" value="1"/>
</dbReference>
<dbReference type="PANTHER" id="PTHR35813">
    <property type="entry name" value="INNER MEMBRANE PROTEIN YBAN"/>
    <property type="match status" value="1"/>
</dbReference>
<dbReference type="PANTHER" id="PTHR35813:SF1">
    <property type="entry name" value="INNER MEMBRANE PROTEIN YBAN"/>
    <property type="match status" value="1"/>
</dbReference>
<dbReference type="Proteomes" id="UP001320513">
    <property type="component" value="Unassembled WGS sequence"/>
</dbReference>
<feature type="transmembrane region" description="Helical" evidence="2">
    <location>
        <begin position="20"/>
        <end position="50"/>
    </location>
</feature>
<gene>
    <name evidence="3" type="ORF">AUC61_19960</name>
</gene>
<keyword evidence="4" id="KW-1185">Reference proteome</keyword>
<evidence type="ECO:0000256" key="2">
    <source>
        <dbReference type="SAM" id="Phobius"/>
    </source>
</evidence>
<proteinExistence type="predicted"/>
<comment type="subcellular location">
    <subcellularLocation>
        <location evidence="1">Cell inner membrane</location>
        <topology evidence="1">Multi-pass membrane protein</topology>
    </subcellularLocation>
</comment>
<dbReference type="Pfam" id="PF04304">
    <property type="entry name" value="DUF454"/>
    <property type="match status" value="1"/>
</dbReference>
<feature type="transmembrane region" description="Helical" evidence="2">
    <location>
        <begin position="108"/>
        <end position="125"/>
    </location>
</feature>
<dbReference type="EMBL" id="LOHG01000014">
    <property type="protein sequence ID" value="MCI8211812.1"/>
    <property type="molecule type" value="Genomic_DNA"/>
</dbReference>
<reference evidence="3 4" key="1">
    <citation type="submission" date="2015-12" db="EMBL/GenBank/DDBJ databases">
        <title>Phylogenomics in the description of a new species in the Pseudomonas syringae group.</title>
        <authorList>
            <person name="Busquets A."/>
            <person name="Gomila M."/>
            <person name="Beiki F."/>
            <person name="Rahimian H."/>
            <person name="Mulet M."/>
            <person name="Sanchez D."/>
            <person name="Garcia-Valdes E."/>
            <person name="Lalucat J."/>
        </authorList>
    </citation>
    <scope>NUCLEOTIDE SEQUENCE [LARGE SCALE GENOMIC DNA]</scope>
    <source>
        <strain evidence="3 4">S25</strain>
    </source>
</reference>
<name>A0ABS9ZMX7_9PSED</name>
<keyword evidence="2" id="KW-1133">Transmembrane helix</keyword>
<evidence type="ECO:0000313" key="4">
    <source>
        <dbReference type="Proteomes" id="UP001320513"/>
    </source>
</evidence>
<evidence type="ECO:0000256" key="1">
    <source>
        <dbReference type="PIRNR" id="PIRNR016789"/>
    </source>
</evidence>
<keyword evidence="1" id="KW-1003">Cell membrane</keyword>
<dbReference type="InterPro" id="IPR007401">
    <property type="entry name" value="DUF454"/>
</dbReference>
<protein>
    <recommendedName>
        <fullName evidence="1">Inner membrane protein</fullName>
    </recommendedName>
</protein>
<sequence length="138" mass="15044">MMTPSHATPATGLKRLGFLALAYGSLGCAFLGLIIPGLPTTEFVLLCAWASAKSSPRLSRWLEQHRVLGPLLHNWRNGGVINRRSKLVASLSMSLCLAILIWHQPPLWLLVSAGLGMGSGALWIWSRPEQIHTVPLSE</sequence>
<evidence type="ECO:0000313" key="3">
    <source>
        <dbReference type="EMBL" id="MCI8211812.1"/>
    </source>
</evidence>
<organism evidence="3 4">
    <name type="scientific">Pseudomonas maioricensis</name>
    <dbReference type="NCBI Taxonomy" id="1766623"/>
    <lineage>
        <taxon>Bacteria</taxon>
        <taxon>Pseudomonadati</taxon>
        <taxon>Pseudomonadota</taxon>
        <taxon>Gammaproteobacteria</taxon>
        <taxon>Pseudomonadales</taxon>
        <taxon>Pseudomonadaceae</taxon>
        <taxon>Pseudomonas</taxon>
    </lineage>
</organism>
<accession>A0ABS9ZMX7</accession>
<comment type="caution">
    <text evidence="3">The sequence shown here is derived from an EMBL/GenBank/DDBJ whole genome shotgun (WGS) entry which is preliminary data.</text>
</comment>